<organism evidence="3 4">
    <name type="scientific">Vagococcus allomyrinae</name>
    <dbReference type="NCBI Taxonomy" id="2794353"/>
    <lineage>
        <taxon>Bacteria</taxon>
        <taxon>Bacillati</taxon>
        <taxon>Bacillota</taxon>
        <taxon>Bacilli</taxon>
        <taxon>Lactobacillales</taxon>
        <taxon>Enterococcaceae</taxon>
        <taxon>Vagococcus</taxon>
    </lineage>
</organism>
<protein>
    <submittedName>
        <fullName evidence="3">SDR family oxidoreductase</fullName>
    </submittedName>
</protein>
<proteinExistence type="inferred from homology"/>
<dbReference type="Pfam" id="PF13561">
    <property type="entry name" value="adh_short_C2"/>
    <property type="match status" value="1"/>
</dbReference>
<dbReference type="PANTHER" id="PTHR42760:SF123">
    <property type="entry name" value="OXIDOREDUCTASE"/>
    <property type="match status" value="1"/>
</dbReference>
<dbReference type="PRINTS" id="PR00081">
    <property type="entry name" value="GDHRDH"/>
</dbReference>
<sequence>MEKQWLDLVGDVCVITGAVGGMGTKICQEFAKQGANLVLVDLNGDKCQEYAAELATEFGIQAIGVSCNTTSESEVDALVVRVKETFGRCDVLVNTAAILKFCPLEDLPLDEWKLTIDVNLTGYFLISQRIGRLMIEQKSGRMVHISTIASKSPETYSGAYSSTKAAVSMLSKQIAAEWGQFGVRSNAILPCFVKTPLSKKFYEDQEVESGRERMTANRRIGETIDIANAVLYMASNRSDYSNGAELTVEGGYNVMLGDLVPRPGGRRNFAIEQHKKSREN</sequence>
<dbReference type="RefSeq" id="WP_209528193.1">
    <property type="nucleotide sequence ID" value="NZ_JAEEGA010000007.1"/>
</dbReference>
<dbReference type="InterPro" id="IPR036291">
    <property type="entry name" value="NAD(P)-bd_dom_sf"/>
</dbReference>
<dbReference type="EMBL" id="JAEEGA010000007">
    <property type="protein sequence ID" value="MBP1041753.1"/>
    <property type="molecule type" value="Genomic_DNA"/>
</dbReference>
<dbReference type="GO" id="GO:0008206">
    <property type="term" value="P:bile acid metabolic process"/>
    <property type="evidence" value="ECO:0007669"/>
    <property type="project" value="UniProtKB-ARBA"/>
</dbReference>
<dbReference type="Proteomes" id="UP000674938">
    <property type="component" value="Unassembled WGS sequence"/>
</dbReference>
<dbReference type="PANTHER" id="PTHR42760">
    <property type="entry name" value="SHORT-CHAIN DEHYDROGENASES/REDUCTASES FAMILY MEMBER"/>
    <property type="match status" value="1"/>
</dbReference>
<evidence type="ECO:0000313" key="4">
    <source>
        <dbReference type="Proteomes" id="UP000674938"/>
    </source>
</evidence>
<gene>
    <name evidence="3" type="ORF">I6N95_12110</name>
</gene>
<dbReference type="AlphaFoldDB" id="A0A940PFA0"/>
<dbReference type="PRINTS" id="PR00080">
    <property type="entry name" value="SDRFAMILY"/>
</dbReference>
<evidence type="ECO:0000256" key="2">
    <source>
        <dbReference type="ARBA" id="ARBA00023002"/>
    </source>
</evidence>
<dbReference type="GO" id="GO:0016616">
    <property type="term" value="F:oxidoreductase activity, acting on the CH-OH group of donors, NAD or NADP as acceptor"/>
    <property type="evidence" value="ECO:0007669"/>
    <property type="project" value="TreeGrafter"/>
</dbReference>
<evidence type="ECO:0000256" key="1">
    <source>
        <dbReference type="ARBA" id="ARBA00006484"/>
    </source>
</evidence>
<dbReference type="SUPFAM" id="SSF51735">
    <property type="entry name" value="NAD(P)-binding Rossmann-fold domains"/>
    <property type="match status" value="1"/>
</dbReference>
<comment type="similarity">
    <text evidence="1">Belongs to the short-chain dehydrogenases/reductases (SDR) family.</text>
</comment>
<reference evidence="3" key="1">
    <citation type="submission" date="2020-12" db="EMBL/GenBank/DDBJ databases">
        <title>Vagococcus allomyrinae sp. nov. and Enterococcus lavae sp. nov., isolated from the larvae of Allomyrina dichotoma.</title>
        <authorList>
            <person name="Lee S.D."/>
        </authorList>
    </citation>
    <scope>NUCLEOTIDE SEQUENCE</scope>
    <source>
        <strain evidence="3">BWB3-3</strain>
    </source>
</reference>
<dbReference type="InterPro" id="IPR002347">
    <property type="entry name" value="SDR_fam"/>
</dbReference>
<evidence type="ECO:0000313" key="3">
    <source>
        <dbReference type="EMBL" id="MBP1041753.1"/>
    </source>
</evidence>
<dbReference type="GO" id="GO:0030497">
    <property type="term" value="P:fatty acid elongation"/>
    <property type="evidence" value="ECO:0007669"/>
    <property type="project" value="TreeGrafter"/>
</dbReference>
<dbReference type="Gene3D" id="3.40.50.720">
    <property type="entry name" value="NAD(P)-binding Rossmann-like Domain"/>
    <property type="match status" value="1"/>
</dbReference>
<comment type="caution">
    <text evidence="3">The sequence shown here is derived from an EMBL/GenBank/DDBJ whole genome shotgun (WGS) entry which is preliminary data.</text>
</comment>
<keyword evidence="2" id="KW-0560">Oxidoreductase</keyword>
<dbReference type="CDD" id="cd05233">
    <property type="entry name" value="SDR_c"/>
    <property type="match status" value="1"/>
</dbReference>
<keyword evidence="4" id="KW-1185">Reference proteome</keyword>
<name>A0A940PFA0_9ENTE</name>
<accession>A0A940PFA0</accession>
<dbReference type="FunFam" id="3.40.50.720:FF:000084">
    <property type="entry name" value="Short-chain dehydrogenase reductase"/>
    <property type="match status" value="1"/>
</dbReference>